<evidence type="ECO:0000256" key="3">
    <source>
        <dbReference type="SAM" id="MobiDB-lite"/>
    </source>
</evidence>
<feature type="domain" description="CBS" evidence="4">
    <location>
        <begin position="58"/>
        <end position="114"/>
    </location>
</feature>
<dbReference type="CDD" id="cd09836">
    <property type="entry name" value="CBS_pair_arch"/>
    <property type="match status" value="1"/>
</dbReference>
<evidence type="ECO:0000259" key="4">
    <source>
        <dbReference type="PROSITE" id="PS51371"/>
    </source>
</evidence>
<evidence type="ECO:0000256" key="1">
    <source>
        <dbReference type="ARBA" id="ARBA00023122"/>
    </source>
</evidence>
<feature type="domain" description="CBS" evidence="4">
    <location>
        <begin position="121"/>
        <end position="178"/>
    </location>
</feature>
<dbReference type="Pfam" id="PF00571">
    <property type="entry name" value="CBS"/>
    <property type="match status" value="2"/>
</dbReference>
<dbReference type="PANTHER" id="PTHR43080">
    <property type="entry name" value="CBS DOMAIN-CONTAINING PROTEIN CBSX3, MITOCHONDRIAL"/>
    <property type="match status" value="1"/>
</dbReference>
<dbReference type="PROSITE" id="PS51371">
    <property type="entry name" value="CBS"/>
    <property type="match status" value="2"/>
</dbReference>
<evidence type="ECO:0000256" key="2">
    <source>
        <dbReference type="PROSITE-ProRule" id="PRU00703"/>
    </source>
</evidence>
<reference evidence="5 6" key="1">
    <citation type="submission" date="2019-03" db="EMBL/GenBank/DDBJ databases">
        <title>Three New Species of Nocardioides, Nocardioides euryhalodurans sp. nov., Nocardioides seonyuensis sp. nov. and Nocardioides eburneoflavus sp. nov. Iolated from Soil.</title>
        <authorList>
            <person name="Roh S.G."/>
            <person name="Lee C."/>
            <person name="Kim M.-K."/>
            <person name="Kim S.B."/>
        </authorList>
    </citation>
    <scope>NUCLEOTIDE SEQUENCE [LARGE SCALE GENOMIC DNA]</scope>
    <source>
        <strain evidence="5 6">MMS17-SY207-3</strain>
    </source>
</reference>
<sequence length="178" mass="19396">MAPVDEREDTCRLDGTNDPAARPAQGRGWAHRTKHREATMYTRIARTARPSDTVATQMVWPVATISADSTLTEAAASLAEDEVGALAVIEHERIVGIVSERDVVQHAASERLDRVRVGDVMSLEPVTVTPSTTLRDAALVMLEAGVRHLPVVDEEEEIAGIISIRDLFAVYVKAEQDS</sequence>
<gene>
    <name evidence="5" type="ORF">EXE58_13780</name>
</gene>
<dbReference type="Proteomes" id="UP000294853">
    <property type="component" value="Chromosome"/>
</dbReference>
<keyword evidence="6" id="KW-1185">Reference proteome</keyword>
<proteinExistence type="predicted"/>
<dbReference type="Gene3D" id="3.10.580.10">
    <property type="entry name" value="CBS-domain"/>
    <property type="match status" value="1"/>
</dbReference>
<evidence type="ECO:0000313" key="6">
    <source>
        <dbReference type="Proteomes" id="UP000294853"/>
    </source>
</evidence>
<dbReference type="InterPro" id="IPR000644">
    <property type="entry name" value="CBS_dom"/>
</dbReference>
<dbReference type="OrthoDB" id="3783815at2"/>
<dbReference type="KEGG" id="nsn:EXE58_13780"/>
<dbReference type="SUPFAM" id="SSF54631">
    <property type="entry name" value="CBS-domain pair"/>
    <property type="match status" value="1"/>
</dbReference>
<dbReference type="PANTHER" id="PTHR43080:SF2">
    <property type="entry name" value="CBS DOMAIN-CONTAINING PROTEIN"/>
    <property type="match status" value="1"/>
</dbReference>
<protein>
    <submittedName>
        <fullName evidence="5">CBS domain-containing protein</fullName>
    </submittedName>
</protein>
<dbReference type="SMART" id="SM00116">
    <property type="entry name" value="CBS"/>
    <property type="match status" value="2"/>
</dbReference>
<dbReference type="EMBL" id="CP038436">
    <property type="protein sequence ID" value="QBX56426.1"/>
    <property type="molecule type" value="Genomic_DNA"/>
</dbReference>
<evidence type="ECO:0000313" key="5">
    <source>
        <dbReference type="EMBL" id="QBX56426.1"/>
    </source>
</evidence>
<dbReference type="AlphaFoldDB" id="A0A4P7IGK7"/>
<dbReference type="InterPro" id="IPR046342">
    <property type="entry name" value="CBS_dom_sf"/>
</dbReference>
<feature type="region of interest" description="Disordered" evidence="3">
    <location>
        <begin position="1"/>
        <end position="34"/>
    </location>
</feature>
<dbReference type="InterPro" id="IPR051257">
    <property type="entry name" value="Diverse_CBS-Domain"/>
</dbReference>
<name>A0A4P7IGK7_9ACTN</name>
<organism evidence="5 6">
    <name type="scientific">Nocardioides seonyuensis</name>
    <dbReference type="NCBI Taxonomy" id="2518371"/>
    <lineage>
        <taxon>Bacteria</taxon>
        <taxon>Bacillati</taxon>
        <taxon>Actinomycetota</taxon>
        <taxon>Actinomycetes</taxon>
        <taxon>Propionibacteriales</taxon>
        <taxon>Nocardioidaceae</taxon>
        <taxon>Nocardioides</taxon>
    </lineage>
</organism>
<keyword evidence="1 2" id="KW-0129">CBS domain</keyword>
<accession>A0A4P7IGK7</accession>